<protein>
    <recommendedName>
        <fullName evidence="4">VWFA domain-containing protein</fullName>
    </recommendedName>
</protein>
<feature type="coiled-coil region" evidence="1">
    <location>
        <begin position="85"/>
        <end position="140"/>
    </location>
</feature>
<evidence type="ECO:0000256" key="2">
    <source>
        <dbReference type="SAM" id="Phobius"/>
    </source>
</evidence>
<evidence type="ECO:0008006" key="4">
    <source>
        <dbReference type="Google" id="ProtNLM"/>
    </source>
</evidence>
<dbReference type="CDD" id="cd00198">
    <property type="entry name" value="vWFA"/>
    <property type="match status" value="1"/>
</dbReference>
<organism evidence="3">
    <name type="scientific">marine metagenome</name>
    <dbReference type="NCBI Taxonomy" id="408172"/>
    <lineage>
        <taxon>unclassified sequences</taxon>
        <taxon>metagenomes</taxon>
        <taxon>ecological metagenomes</taxon>
    </lineage>
</organism>
<keyword evidence="2" id="KW-1133">Transmembrane helix</keyword>
<sequence>MARREFNVFNLSFLDVISCGFGAVILFFMIINAQVKTRSQQASVDLLNETEFLQEEIFDEQKRMVKIKNEIEKTAQDNNIINGSIQALLENIEKIVAEISLFKNQTLAANKSMNQLKSDVKQLEQANNRMTAESELAKKDPGDFLREFVGEGNRQYVTELKLGGKHVLFLVDASTSMLGRTYVNVIRYRNMRDEQKVKAPKWRQTVNSVDWLTTRLEAGTKFQIYFFNESAQSIISGTDGQWLEVTDGTEIKRAIDRLRGTVPAKGTSLINAFETLQQLNPRPDNIFLLTDGLPTQGNRSPLRETRVSPEQRIKYFNQALRELPPIPVNVLLFPMDGDPLAAEAFWRLAIRSKGSFMAPSRDWP</sequence>
<keyword evidence="1" id="KW-0175">Coiled coil</keyword>
<evidence type="ECO:0000313" key="3">
    <source>
        <dbReference type="EMBL" id="SUZ68934.1"/>
    </source>
</evidence>
<gene>
    <name evidence="3" type="ORF">METZ01_LOCUS21788</name>
</gene>
<feature type="transmembrane region" description="Helical" evidence="2">
    <location>
        <begin position="12"/>
        <end position="31"/>
    </location>
</feature>
<name>A0A381PQN5_9ZZZZ</name>
<dbReference type="SUPFAM" id="SSF53300">
    <property type="entry name" value="vWA-like"/>
    <property type="match status" value="1"/>
</dbReference>
<dbReference type="Gene3D" id="3.40.50.410">
    <property type="entry name" value="von Willebrand factor, type A domain"/>
    <property type="match status" value="1"/>
</dbReference>
<proteinExistence type="predicted"/>
<accession>A0A381PQN5</accession>
<keyword evidence="2" id="KW-0812">Transmembrane</keyword>
<reference evidence="3" key="1">
    <citation type="submission" date="2018-05" db="EMBL/GenBank/DDBJ databases">
        <authorList>
            <person name="Lanie J.A."/>
            <person name="Ng W.-L."/>
            <person name="Kazmierczak K.M."/>
            <person name="Andrzejewski T.M."/>
            <person name="Davidsen T.M."/>
            <person name="Wayne K.J."/>
            <person name="Tettelin H."/>
            <person name="Glass J.I."/>
            <person name="Rusch D."/>
            <person name="Podicherti R."/>
            <person name="Tsui H.-C.T."/>
            <person name="Winkler M.E."/>
        </authorList>
    </citation>
    <scope>NUCLEOTIDE SEQUENCE</scope>
</reference>
<evidence type="ECO:0000256" key="1">
    <source>
        <dbReference type="SAM" id="Coils"/>
    </source>
</evidence>
<dbReference type="InterPro" id="IPR036465">
    <property type="entry name" value="vWFA_dom_sf"/>
</dbReference>
<dbReference type="EMBL" id="UINC01001048">
    <property type="protein sequence ID" value="SUZ68934.1"/>
    <property type="molecule type" value="Genomic_DNA"/>
</dbReference>
<dbReference type="AlphaFoldDB" id="A0A381PQN5"/>
<keyword evidence="2" id="KW-0472">Membrane</keyword>